<evidence type="ECO:0000256" key="4">
    <source>
        <dbReference type="ARBA" id="ARBA00022723"/>
    </source>
</evidence>
<comment type="similarity">
    <text evidence="2">Belongs to the peptidase M35 family.</text>
</comment>
<comment type="cofactor">
    <cofactor evidence="1">
        <name>Zn(2+)</name>
        <dbReference type="ChEBI" id="CHEBI:29105"/>
    </cofactor>
</comment>
<dbReference type="InterPro" id="IPR024079">
    <property type="entry name" value="MetalloPept_cat_dom_sf"/>
</dbReference>
<accession>A0A5N5QBX4</accession>
<dbReference type="InterPro" id="IPR050414">
    <property type="entry name" value="Fungal_M35_metalloproteases"/>
</dbReference>
<dbReference type="SMART" id="SM01351">
    <property type="entry name" value="Aspzincin_M35"/>
    <property type="match status" value="1"/>
</dbReference>
<dbReference type="Proteomes" id="UP000383932">
    <property type="component" value="Unassembled WGS sequence"/>
</dbReference>
<evidence type="ECO:0000259" key="8">
    <source>
        <dbReference type="SMART" id="SM01351"/>
    </source>
</evidence>
<dbReference type="SUPFAM" id="SSF55486">
    <property type="entry name" value="Metalloproteases ('zincins'), catalytic domain"/>
    <property type="match status" value="1"/>
</dbReference>
<dbReference type="OrthoDB" id="412874at2759"/>
<keyword evidence="7" id="KW-0482">Metalloprotease</keyword>
<protein>
    <submittedName>
        <fullName evidence="9">Zincin</fullName>
    </submittedName>
</protein>
<evidence type="ECO:0000256" key="1">
    <source>
        <dbReference type="ARBA" id="ARBA00001947"/>
    </source>
</evidence>
<dbReference type="PANTHER" id="PTHR37016">
    <property type="match status" value="1"/>
</dbReference>
<reference evidence="9 10" key="1">
    <citation type="journal article" date="2019" name="Fungal Biol. Biotechnol.">
        <title>Draft genome sequence of fastidious pathogen Ceratobasidium theobromae, which causes vascular-streak dieback in Theobroma cacao.</title>
        <authorList>
            <person name="Ali S.S."/>
            <person name="Asman A."/>
            <person name="Shao J."/>
            <person name="Firmansyah A.P."/>
            <person name="Susilo A.W."/>
            <person name="Rosmana A."/>
            <person name="McMahon P."/>
            <person name="Junaid M."/>
            <person name="Guest D."/>
            <person name="Kheng T.Y."/>
            <person name="Meinhardt L.W."/>
            <person name="Bailey B.A."/>
        </authorList>
    </citation>
    <scope>NUCLEOTIDE SEQUENCE [LARGE SCALE GENOMIC DNA]</scope>
    <source>
        <strain evidence="9 10">CT2</strain>
    </source>
</reference>
<dbReference type="PANTHER" id="PTHR37016:SF3">
    <property type="entry name" value="NEUTRAL PROTEASE 2-RELATED"/>
    <property type="match status" value="1"/>
</dbReference>
<dbReference type="AlphaFoldDB" id="A0A5N5QBX4"/>
<sequence length="420" mass="46653">MRNHASMLSIKYHPTRNQLTAPSMVKIRVGQLIFALSQCITLTLAAPTQDLAMVPDPMKIYSTPLKVIMKVPNNRGTNKLIDVTVWINNPSDRTYKILNSPTSFFDTKSGAERFNPESKASKEKPRFLGKSIKWLPEKALELGKFTIIGPGKTVHFRHKLENLYDFGKPGSGIYTLRPSELILIADSQNNIALAKYSSLPPIDITISVARSFVDDMSDQLVLRALNSTAHTDAIYIDGSCSAASLPRNAPQMIKASAELAKAMAKRAQTHLNGNIQRQEWSSQLKKWFGKRGAVDIQTLQKDLNSIAGEDYPANYKFYCDCSQEDIDQGTYAWVQGAPRFYPKVRRATTMSGSGLLISLAPRAAGTIIHESSHFWDVARTIDDGIYGPKACQALAKSNPVKAQKTADNIQFYAESVYFKK</sequence>
<keyword evidence="3" id="KW-0645">Protease</keyword>
<feature type="domain" description="Lysine-specific metallo-endopeptidase" evidence="8">
    <location>
        <begin position="269"/>
        <end position="414"/>
    </location>
</feature>
<evidence type="ECO:0000256" key="3">
    <source>
        <dbReference type="ARBA" id="ARBA00022670"/>
    </source>
</evidence>
<comment type="caution">
    <text evidence="9">The sequence shown here is derived from an EMBL/GenBank/DDBJ whole genome shotgun (WGS) entry which is preliminary data.</text>
</comment>
<evidence type="ECO:0000256" key="7">
    <source>
        <dbReference type="ARBA" id="ARBA00023049"/>
    </source>
</evidence>
<organism evidence="9 10">
    <name type="scientific">Ceratobasidium theobromae</name>
    <dbReference type="NCBI Taxonomy" id="1582974"/>
    <lineage>
        <taxon>Eukaryota</taxon>
        <taxon>Fungi</taxon>
        <taxon>Dikarya</taxon>
        <taxon>Basidiomycota</taxon>
        <taxon>Agaricomycotina</taxon>
        <taxon>Agaricomycetes</taxon>
        <taxon>Cantharellales</taxon>
        <taxon>Ceratobasidiaceae</taxon>
        <taxon>Ceratobasidium</taxon>
    </lineage>
</organism>
<proteinExistence type="inferred from homology"/>
<dbReference type="InterPro" id="IPR029463">
    <property type="entry name" value="Lys_MEP"/>
</dbReference>
<dbReference type="GO" id="GO:0006508">
    <property type="term" value="P:proteolysis"/>
    <property type="evidence" value="ECO:0007669"/>
    <property type="project" value="UniProtKB-KW"/>
</dbReference>
<dbReference type="Gene3D" id="3.40.390.10">
    <property type="entry name" value="Collagenase (Catalytic Domain)"/>
    <property type="match status" value="1"/>
</dbReference>
<name>A0A5N5QBX4_9AGAM</name>
<keyword evidence="4" id="KW-0479">Metal-binding</keyword>
<dbReference type="GO" id="GO:0046872">
    <property type="term" value="F:metal ion binding"/>
    <property type="evidence" value="ECO:0007669"/>
    <property type="project" value="UniProtKB-KW"/>
</dbReference>
<evidence type="ECO:0000256" key="5">
    <source>
        <dbReference type="ARBA" id="ARBA00022801"/>
    </source>
</evidence>
<evidence type="ECO:0000256" key="2">
    <source>
        <dbReference type="ARBA" id="ARBA00010279"/>
    </source>
</evidence>
<dbReference type="Gene3D" id="2.60.40.2970">
    <property type="match status" value="1"/>
</dbReference>
<dbReference type="EMBL" id="SSOP01000346">
    <property type="protein sequence ID" value="KAB5588921.1"/>
    <property type="molecule type" value="Genomic_DNA"/>
</dbReference>
<keyword evidence="5" id="KW-0378">Hydrolase</keyword>
<evidence type="ECO:0000313" key="10">
    <source>
        <dbReference type="Proteomes" id="UP000383932"/>
    </source>
</evidence>
<keyword evidence="10" id="KW-1185">Reference proteome</keyword>
<evidence type="ECO:0000313" key="9">
    <source>
        <dbReference type="EMBL" id="KAB5588921.1"/>
    </source>
</evidence>
<dbReference type="GO" id="GO:0004222">
    <property type="term" value="F:metalloendopeptidase activity"/>
    <property type="evidence" value="ECO:0007669"/>
    <property type="project" value="InterPro"/>
</dbReference>
<gene>
    <name evidence="9" type="ORF">CTheo_7634</name>
</gene>
<keyword evidence="6" id="KW-0862">Zinc</keyword>
<dbReference type="Pfam" id="PF14521">
    <property type="entry name" value="Aspzincin_M35"/>
    <property type="match status" value="1"/>
</dbReference>
<evidence type="ECO:0000256" key="6">
    <source>
        <dbReference type="ARBA" id="ARBA00022833"/>
    </source>
</evidence>